<dbReference type="EMBL" id="WTYC01000009">
    <property type="protein sequence ID" value="MXO49355.1"/>
    <property type="molecule type" value="Genomic_DNA"/>
</dbReference>
<dbReference type="PANTHER" id="PTHR23028">
    <property type="entry name" value="ACETYLTRANSFERASE"/>
    <property type="match status" value="1"/>
</dbReference>
<feature type="transmembrane region" description="Helical" evidence="1">
    <location>
        <begin position="165"/>
        <end position="185"/>
    </location>
</feature>
<keyword evidence="1" id="KW-0812">Transmembrane</keyword>
<dbReference type="GO" id="GO:0009103">
    <property type="term" value="P:lipopolysaccharide biosynthetic process"/>
    <property type="evidence" value="ECO:0007669"/>
    <property type="project" value="TreeGrafter"/>
</dbReference>
<keyword evidence="5" id="KW-1185">Reference proteome</keyword>
<dbReference type="RefSeq" id="WP_160728883.1">
    <property type="nucleotide sequence ID" value="NZ_WTYC01000009.1"/>
</dbReference>
<reference evidence="4 5" key="1">
    <citation type="submission" date="2019-12" db="EMBL/GenBank/DDBJ databases">
        <title>Genomic-based taxomic classification of the family Erythrobacteraceae.</title>
        <authorList>
            <person name="Xu L."/>
        </authorList>
    </citation>
    <scope>NUCLEOTIDE SEQUENCE [LARGE SCALE GENOMIC DNA]</scope>
    <source>
        <strain evidence="4 5">DSM 17792</strain>
    </source>
</reference>
<feature type="domain" description="Acyltransferase 3" evidence="2">
    <location>
        <begin position="9"/>
        <end position="335"/>
    </location>
</feature>
<dbReference type="GO" id="GO:0016747">
    <property type="term" value="F:acyltransferase activity, transferring groups other than amino-acyl groups"/>
    <property type="evidence" value="ECO:0007669"/>
    <property type="project" value="InterPro"/>
</dbReference>
<evidence type="ECO:0000313" key="5">
    <source>
        <dbReference type="Proteomes" id="UP000448199"/>
    </source>
</evidence>
<feature type="domain" description="SGNH" evidence="3">
    <location>
        <begin position="411"/>
        <end position="653"/>
    </location>
</feature>
<proteinExistence type="predicted"/>
<evidence type="ECO:0000259" key="3">
    <source>
        <dbReference type="Pfam" id="PF19040"/>
    </source>
</evidence>
<keyword evidence="4" id="KW-0808">Transferase</keyword>
<protein>
    <submittedName>
        <fullName evidence="4">Acyltransferase family protein</fullName>
    </submittedName>
</protein>
<evidence type="ECO:0000256" key="1">
    <source>
        <dbReference type="SAM" id="Phobius"/>
    </source>
</evidence>
<feature type="transmembrane region" description="Helical" evidence="1">
    <location>
        <begin position="12"/>
        <end position="28"/>
    </location>
</feature>
<comment type="caution">
    <text evidence="4">The sequence shown here is derived from an EMBL/GenBank/DDBJ whole genome shotgun (WGS) entry which is preliminary data.</text>
</comment>
<feature type="transmembrane region" description="Helical" evidence="1">
    <location>
        <begin position="191"/>
        <end position="212"/>
    </location>
</feature>
<dbReference type="InterPro" id="IPR002656">
    <property type="entry name" value="Acyl_transf_3_dom"/>
</dbReference>
<accession>A0A844XTD7</accession>
<dbReference type="InterPro" id="IPR050879">
    <property type="entry name" value="Acyltransferase_3"/>
</dbReference>
<feature type="transmembrane region" description="Helical" evidence="1">
    <location>
        <begin position="279"/>
        <end position="299"/>
    </location>
</feature>
<evidence type="ECO:0000259" key="2">
    <source>
        <dbReference type="Pfam" id="PF01757"/>
    </source>
</evidence>
<gene>
    <name evidence="4" type="ORF">GRI69_13935</name>
</gene>
<feature type="transmembrane region" description="Helical" evidence="1">
    <location>
        <begin position="356"/>
        <end position="376"/>
    </location>
</feature>
<dbReference type="AlphaFoldDB" id="A0A844XTD7"/>
<dbReference type="InterPro" id="IPR043968">
    <property type="entry name" value="SGNH"/>
</dbReference>
<dbReference type="Pfam" id="PF01757">
    <property type="entry name" value="Acyl_transf_3"/>
    <property type="match status" value="1"/>
</dbReference>
<feature type="transmembrane region" description="Helical" evidence="1">
    <location>
        <begin position="75"/>
        <end position="94"/>
    </location>
</feature>
<feature type="transmembrane region" description="Helical" evidence="1">
    <location>
        <begin position="319"/>
        <end position="335"/>
    </location>
</feature>
<keyword evidence="1" id="KW-1133">Transmembrane helix</keyword>
<sequence length="671" mass="72295">MANIGYRRDIDGLRALAVVPVVLNHAGIPGFPGGFIGVDIFFVISGYLITGILAREIERDTFSIVHFYERRARRILPALGAVIAACFLAGWFFLLPDEMTTLGKNAIAAIAFVSNVAFWWTANDYFAESVALQPLLHTWSLSVEEQFYLFFPILLWFLAKFSRSVLLVSIAVLCALSFAASIWATEHAPTANFYLIFFRIWELGFGSLLALGSANLPHGRAAREIGSALGIALIVGSIVTLDEFSDFPGLSALPACLGSTLLIWAGSTEKAGQPFFNRLLALKPLVGIGLISYSLYLWHWPVLVAARIFEQSVTIPLDVALLCISLSVLLAWLSWRFVEQPFRGGPDRPQLSRKQIFGWSAASMGALSAVGAAMIVTGGIPARLGNEAGARYAANVARAPIEVDCINRSPDEDPCILGGGSPDYVLWGDSHAGSLIPALQSYVTSRGQSAVVFTKAACAPLLGVLRLDQEGNVNCDVHNRGVLERIKTDYSDATVIMLGRWALLAEGERYIGEEGVHPVIARADGLEVALEAYPKVVKAGLSGAVDALAGNGNSVIVVKGIPELGFGAPGVLARHEWLGWDLPVLTSEAMQERQGRARALIDNVASESGVSVIDPADYLCGRVCAYARGKEALYRDDDHLSRSGADWLLPQLLRDAEAGDSKFPGEVLDTL</sequence>
<feature type="transmembrane region" description="Helical" evidence="1">
    <location>
        <begin position="34"/>
        <end position="54"/>
    </location>
</feature>
<keyword evidence="1" id="KW-0472">Membrane</keyword>
<feature type="transmembrane region" description="Helical" evidence="1">
    <location>
        <begin position="139"/>
        <end position="158"/>
    </location>
</feature>
<dbReference type="Pfam" id="PF19040">
    <property type="entry name" value="SGNH"/>
    <property type="match status" value="1"/>
</dbReference>
<name>A0A844XTD7_9SPHN</name>
<dbReference type="OrthoDB" id="9796461at2"/>
<keyword evidence="4" id="KW-0012">Acyltransferase</keyword>
<dbReference type="GO" id="GO:0016020">
    <property type="term" value="C:membrane"/>
    <property type="evidence" value="ECO:0007669"/>
    <property type="project" value="TreeGrafter"/>
</dbReference>
<organism evidence="4 5">
    <name type="scientific">Qipengyuania vulgaris</name>
    <dbReference type="NCBI Taxonomy" id="291985"/>
    <lineage>
        <taxon>Bacteria</taxon>
        <taxon>Pseudomonadati</taxon>
        <taxon>Pseudomonadota</taxon>
        <taxon>Alphaproteobacteria</taxon>
        <taxon>Sphingomonadales</taxon>
        <taxon>Erythrobacteraceae</taxon>
        <taxon>Qipengyuania</taxon>
    </lineage>
</organism>
<feature type="transmembrane region" description="Helical" evidence="1">
    <location>
        <begin position="224"/>
        <end position="241"/>
    </location>
</feature>
<feature type="transmembrane region" description="Helical" evidence="1">
    <location>
        <begin position="247"/>
        <end position="267"/>
    </location>
</feature>
<evidence type="ECO:0000313" key="4">
    <source>
        <dbReference type="EMBL" id="MXO49355.1"/>
    </source>
</evidence>
<dbReference type="PANTHER" id="PTHR23028:SF53">
    <property type="entry name" value="ACYL_TRANSF_3 DOMAIN-CONTAINING PROTEIN"/>
    <property type="match status" value="1"/>
</dbReference>
<dbReference type="Proteomes" id="UP000448199">
    <property type="component" value="Unassembled WGS sequence"/>
</dbReference>